<dbReference type="GO" id="GO:0015996">
    <property type="term" value="P:chlorophyll catabolic process"/>
    <property type="evidence" value="ECO:0007669"/>
    <property type="project" value="TreeGrafter"/>
</dbReference>
<dbReference type="PANTHER" id="PTHR33428">
    <property type="entry name" value="CHLOROPHYLLASE-2, CHLOROPLASTIC"/>
    <property type="match status" value="1"/>
</dbReference>
<keyword evidence="2" id="KW-0732">Signal</keyword>
<dbReference type="InterPro" id="IPR029058">
    <property type="entry name" value="AB_hydrolase_fold"/>
</dbReference>
<feature type="compositionally biased region" description="Polar residues" evidence="1">
    <location>
        <begin position="347"/>
        <end position="361"/>
    </location>
</feature>
<evidence type="ECO:0008006" key="5">
    <source>
        <dbReference type="Google" id="ProtNLM"/>
    </source>
</evidence>
<evidence type="ECO:0000256" key="2">
    <source>
        <dbReference type="SAM" id="SignalP"/>
    </source>
</evidence>
<dbReference type="GO" id="GO:0047746">
    <property type="term" value="F:chlorophyllase activity"/>
    <property type="evidence" value="ECO:0007669"/>
    <property type="project" value="TreeGrafter"/>
</dbReference>
<feature type="chain" id="PRO_5043505611" description="Chlorophyllase" evidence="2">
    <location>
        <begin position="24"/>
        <end position="361"/>
    </location>
</feature>
<evidence type="ECO:0000256" key="1">
    <source>
        <dbReference type="SAM" id="MobiDB-lite"/>
    </source>
</evidence>
<dbReference type="Pfam" id="PF07224">
    <property type="entry name" value="Chlorophyllase"/>
    <property type="match status" value="1"/>
</dbReference>
<proteinExistence type="predicted"/>
<dbReference type="Gene3D" id="3.40.50.1820">
    <property type="entry name" value="alpha/beta hydrolase"/>
    <property type="match status" value="1"/>
</dbReference>
<feature type="compositionally biased region" description="Basic and acidic residues" evidence="1">
    <location>
        <begin position="329"/>
        <end position="343"/>
    </location>
</feature>
<evidence type="ECO:0000313" key="4">
    <source>
        <dbReference type="Proteomes" id="UP001314263"/>
    </source>
</evidence>
<sequence>MRYLTSSVAAFAALVAATGSSMARGCQYCSDGPCAPARSHGFSYQTAVSPGKNAELSLTVTLPGRSESIKRPFPVIFFFNGFQARSGFYKAYAERLASWGYVIVQYNLPLFWVIPDANEARYLDGLIEWLEKENQTSSSTLHGAVDTARIASAGHSRGAKLACLHFAGNSRVIAAYLIDPVDNTKYSPEGEEYPSGVKALKRVGKPVGITGAGIMGRCNPEGSNYKDFYVASAGKSWLTVVNSSSHTEFLDAGGFLNRVIAGLCGKSGRNSFQETLRLTAPALLAFMDSQLRTDDADAQQRVNDFYRFIDAEEAEDRVQFTIKAGATRGTDEQPHAEEAHQDKAQAASYQQPSKQELATAK</sequence>
<dbReference type="PANTHER" id="PTHR33428:SF14">
    <property type="entry name" value="CARBOXYLESTERASE TYPE B DOMAIN-CONTAINING PROTEIN"/>
    <property type="match status" value="1"/>
</dbReference>
<evidence type="ECO:0000313" key="3">
    <source>
        <dbReference type="EMBL" id="CAK0760866.1"/>
    </source>
</evidence>
<reference evidence="3 4" key="1">
    <citation type="submission" date="2023-10" db="EMBL/GenBank/DDBJ databases">
        <authorList>
            <person name="Maclean D."/>
            <person name="Macfadyen A."/>
        </authorList>
    </citation>
    <scope>NUCLEOTIDE SEQUENCE [LARGE SCALE GENOMIC DNA]</scope>
</reference>
<dbReference type="EMBL" id="CAUYUE010000004">
    <property type="protein sequence ID" value="CAK0760866.1"/>
    <property type="molecule type" value="Genomic_DNA"/>
</dbReference>
<organism evidence="3 4">
    <name type="scientific">Coccomyxa viridis</name>
    <dbReference type="NCBI Taxonomy" id="1274662"/>
    <lineage>
        <taxon>Eukaryota</taxon>
        <taxon>Viridiplantae</taxon>
        <taxon>Chlorophyta</taxon>
        <taxon>core chlorophytes</taxon>
        <taxon>Trebouxiophyceae</taxon>
        <taxon>Trebouxiophyceae incertae sedis</taxon>
        <taxon>Coccomyxaceae</taxon>
        <taxon>Coccomyxa</taxon>
    </lineage>
</organism>
<comment type="caution">
    <text evidence="3">The sequence shown here is derived from an EMBL/GenBank/DDBJ whole genome shotgun (WGS) entry which is preliminary data.</text>
</comment>
<dbReference type="SUPFAM" id="SSF53474">
    <property type="entry name" value="alpha/beta-Hydrolases"/>
    <property type="match status" value="1"/>
</dbReference>
<dbReference type="AlphaFoldDB" id="A0AAV1HXK7"/>
<gene>
    <name evidence="3" type="ORF">CVIRNUC_002807</name>
</gene>
<dbReference type="InterPro" id="IPR017395">
    <property type="entry name" value="Chlorophyllase-like"/>
</dbReference>
<feature type="region of interest" description="Disordered" evidence="1">
    <location>
        <begin position="321"/>
        <end position="361"/>
    </location>
</feature>
<name>A0AAV1HXK7_9CHLO</name>
<feature type="signal peptide" evidence="2">
    <location>
        <begin position="1"/>
        <end position="23"/>
    </location>
</feature>
<dbReference type="Proteomes" id="UP001314263">
    <property type="component" value="Unassembled WGS sequence"/>
</dbReference>
<keyword evidence="4" id="KW-1185">Reference proteome</keyword>
<accession>A0AAV1HXK7</accession>
<protein>
    <recommendedName>
        <fullName evidence="5">Chlorophyllase</fullName>
    </recommendedName>
</protein>